<dbReference type="AlphaFoldDB" id="Q1IR52"/>
<evidence type="ECO:0000256" key="1">
    <source>
        <dbReference type="ARBA" id="ARBA00010577"/>
    </source>
</evidence>
<evidence type="ECO:0000313" key="7">
    <source>
        <dbReference type="Proteomes" id="UP000002432"/>
    </source>
</evidence>
<dbReference type="STRING" id="204669.Acid345_1646"/>
<evidence type="ECO:0000256" key="5">
    <source>
        <dbReference type="SAM" id="MobiDB-lite"/>
    </source>
</evidence>
<dbReference type="OrthoDB" id="280334at2"/>
<dbReference type="RefSeq" id="WP_011522450.1">
    <property type="nucleotide sequence ID" value="NC_008009.1"/>
</dbReference>
<dbReference type="KEGG" id="aba:Acid345_1646"/>
<dbReference type="Proteomes" id="UP000002432">
    <property type="component" value="Chromosome"/>
</dbReference>
<organism evidence="6 7">
    <name type="scientific">Koribacter versatilis (strain Ellin345)</name>
    <dbReference type="NCBI Taxonomy" id="204669"/>
    <lineage>
        <taxon>Bacteria</taxon>
        <taxon>Pseudomonadati</taxon>
        <taxon>Acidobacteriota</taxon>
        <taxon>Terriglobia</taxon>
        <taxon>Terriglobales</taxon>
        <taxon>Candidatus Korobacteraceae</taxon>
        <taxon>Candidatus Korobacter</taxon>
    </lineage>
</organism>
<evidence type="ECO:0000256" key="2">
    <source>
        <dbReference type="ARBA" id="ARBA00016013"/>
    </source>
</evidence>
<feature type="compositionally biased region" description="Polar residues" evidence="5">
    <location>
        <begin position="10"/>
        <end position="19"/>
    </location>
</feature>
<sequence length="92" mass="9201">MNITGPAVGQATNAATSGPVSGMGDLDTTFAQLLVAQLKSQDPTSPMDPSQLVSQLVGLNTLDAVTSIYQLLAGLATIPTSSAANHYAAGGK</sequence>
<dbReference type="InterPro" id="IPR005648">
    <property type="entry name" value="FlgD"/>
</dbReference>
<comment type="similarity">
    <text evidence="1">Belongs to the FlgD family.</text>
</comment>
<accession>Q1IR52</accession>
<evidence type="ECO:0000256" key="3">
    <source>
        <dbReference type="ARBA" id="ARBA00022795"/>
    </source>
</evidence>
<reference evidence="6 7" key="1">
    <citation type="journal article" date="2009" name="Appl. Environ. Microbiol.">
        <title>Three genomes from the phylum Acidobacteria provide insight into the lifestyles of these microorganisms in soils.</title>
        <authorList>
            <person name="Ward N.L."/>
            <person name="Challacombe J.F."/>
            <person name="Janssen P.H."/>
            <person name="Henrissat B."/>
            <person name="Coutinho P.M."/>
            <person name="Wu M."/>
            <person name="Xie G."/>
            <person name="Haft D.H."/>
            <person name="Sait M."/>
            <person name="Badger J."/>
            <person name="Barabote R.D."/>
            <person name="Bradley B."/>
            <person name="Brettin T.S."/>
            <person name="Brinkac L.M."/>
            <person name="Bruce D."/>
            <person name="Creasy T."/>
            <person name="Daugherty S.C."/>
            <person name="Davidsen T.M."/>
            <person name="DeBoy R.T."/>
            <person name="Detter J.C."/>
            <person name="Dodson R.J."/>
            <person name="Durkin A.S."/>
            <person name="Ganapathy A."/>
            <person name="Gwinn-Giglio M."/>
            <person name="Han C.S."/>
            <person name="Khouri H."/>
            <person name="Kiss H."/>
            <person name="Kothari S.P."/>
            <person name="Madupu R."/>
            <person name="Nelson K.E."/>
            <person name="Nelson W.C."/>
            <person name="Paulsen I."/>
            <person name="Penn K."/>
            <person name="Ren Q."/>
            <person name="Rosovitz M.J."/>
            <person name="Selengut J.D."/>
            <person name="Shrivastava S."/>
            <person name="Sullivan S.A."/>
            <person name="Tapia R."/>
            <person name="Thompson L.S."/>
            <person name="Watkins K.L."/>
            <person name="Yang Q."/>
            <person name="Yu C."/>
            <person name="Zafar N."/>
            <person name="Zhou L."/>
            <person name="Kuske C.R."/>
        </authorList>
    </citation>
    <scope>NUCLEOTIDE SEQUENCE [LARGE SCALE GENOMIC DNA]</scope>
    <source>
        <strain evidence="6 7">Ellin345</strain>
    </source>
</reference>
<evidence type="ECO:0000313" key="6">
    <source>
        <dbReference type="EMBL" id="ABF40648.1"/>
    </source>
</evidence>
<keyword evidence="3" id="KW-1005">Bacterial flagellum biogenesis</keyword>
<dbReference type="GO" id="GO:0044781">
    <property type="term" value="P:bacterial-type flagellum organization"/>
    <property type="evidence" value="ECO:0007669"/>
    <property type="project" value="UniProtKB-KW"/>
</dbReference>
<proteinExistence type="inferred from homology"/>
<keyword evidence="7" id="KW-1185">Reference proteome</keyword>
<protein>
    <recommendedName>
        <fullName evidence="2">Basal-body rod modification protein FlgD</fullName>
    </recommendedName>
</protein>
<dbReference type="EnsemblBacteria" id="ABF40648">
    <property type="protein sequence ID" value="ABF40648"/>
    <property type="gene ID" value="Acid345_1646"/>
</dbReference>
<dbReference type="Pfam" id="PF03963">
    <property type="entry name" value="FlgD"/>
    <property type="match status" value="1"/>
</dbReference>
<evidence type="ECO:0000256" key="4">
    <source>
        <dbReference type="ARBA" id="ARBA00024746"/>
    </source>
</evidence>
<dbReference type="HOGENOM" id="CLU_2409424_0_0_0"/>
<gene>
    <name evidence="6" type="ordered locus">Acid345_1646</name>
</gene>
<comment type="function">
    <text evidence="4">Required for flagellar hook formation. May act as a scaffolding protein.</text>
</comment>
<feature type="region of interest" description="Disordered" evidence="5">
    <location>
        <begin position="1"/>
        <end position="22"/>
    </location>
</feature>
<dbReference type="eggNOG" id="COG1843">
    <property type="taxonomic scope" value="Bacteria"/>
</dbReference>
<dbReference type="EMBL" id="CP000360">
    <property type="protein sequence ID" value="ABF40648.1"/>
    <property type="molecule type" value="Genomic_DNA"/>
</dbReference>
<name>Q1IR52_KORVE</name>